<feature type="domain" description="LD-carboxypeptidase C-terminal" evidence="8">
    <location>
        <begin position="174"/>
        <end position="287"/>
    </location>
</feature>
<evidence type="ECO:0000259" key="8">
    <source>
        <dbReference type="Pfam" id="PF17676"/>
    </source>
</evidence>
<name>A0A0A0I6M3_CLONO</name>
<feature type="active site" description="Nucleophile" evidence="6">
    <location>
        <position position="108"/>
    </location>
</feature>
<proteinExistence type="inferred from homology"/>
<dbReference type="GO" id="GO:0006508">
    <property type="term" value="P:proteolysis"/>
    <property type="evidence" value="ECO:0007669"/>
    <property type="project" value="UniProtKB-KW"/>
</dbReference>
<dbReference type="EMBL" id="JENJ01000021">
    <property type="protein sequence ID" value="KGM96512.1"/>
    <property type="molecule type" value="Genomic_DNA"/>
</dbReference>
<dbReference type="InterPro" id="IPR003507">
    <property type="entry name" value="S66_fam"/>
</dbReference>
<evidence type="ECO:0000256" key="6">
    <source>
        <dbReference type="PIRSR" id="PIRSR028757-1"/>
    </source>
</evidence>
<dbReference type="AlphaFoldDB" id="A0A0A0I6M3"/>
<dbReference type="PANTHER" id="PTHR30237:SF2">
    <property type="entry name" value="MUREIN TETRAPEPTIDE CARBOXYPEPTIDASE"/>
    <property type="match status" value="1"/>
</dbReference>
<comment type="similarity">
    <text evidence="1">Belongs to the peptidase S66 family.</text>
</comment>
<gene>
    <name evidence="9" type="ORF">Z968_06295</name>
</gene>
<dbReference type="InterPro" id="IPR027461">
    <property type="entry name" value="Carboxypeptidase_A_C_sf"/>
</dbReference>
<dbReference type="Pfam" id="PF17676">
    <property type="entry name" value="Peptidase_S66C"/>
    <property type="match status" value="1"/>
</dbReference>
<keyword evidence="2" id="KW-0121">Carboxypeptidase</keyword>
<evidence type="ECO:0000256" key="1">
    <source>
        <dbReference type="ARBA" id="ARBA00010233"/>
    </source>
</evidence>
<feature type="domain" description="LD-carboxypeptidase N-terminal" evidence="7">
    <location>
        <begin position="12"/>
        <end position="128"/>
    </location>
</feature>
<feature type="active site" description="Charge relay system" evidence="6">
    <location>
        <position position="205"/>
    </location>
</feature>
<sequence length="305" mass="34151">MLCNKLKPGDTIGLVSPSSPENPDRIKEAIRFLKQRGFKIKEGQHLYDKRGYLAGTDKNRAEDFMNMFLDNDVSMILCVRGGYGAMRILPYLNYEKIKETPKILVGFSDITVLLNSISSNCDFITFHGPMATSNLKDKETYDSLFSTIMTGTRPYNLINPINIDTFCNIKGIAEGKIVGGNLSLIASTMGTPYEIDTKNNILFIEDVNEEPYSIDRMLSQLELGGKLKDCSGFIIGQFTKCTLPHYERSLTLEEILEDKIFSLGKPTLSNFMSGHDYPKLTLPIGARGVINCNTNKLYILEPVVK</sequence>
<evidence type="ECO:0000256" key="5">
    <source>
        <dbReference type="ARBA" id="ARBA00022825"/>
    </source>
</evidence>
<evidence type="ECO:0000313" key="10">
    <source>
        <dbReference type="Proteomes" id="UP000030012"/>
    </source>
</evidence>
<evidence type="ECO:0000313" key="9">
    <source>
        <dbReference type="EMBL" id="KGM96512.1"/>
    </source>
</evidence>
<keyword evidence="5" id="KW-0720">Serine protease</keyword>
<comment type="caution">
    <text evidence="9">The sequence shown here is derived from an EMBL/GenBank/DDBJ whole genome shotgun (WGS) entry which is preliminary data.</text>
</comment>
<dbReference type="InterPro" id="IPR029062">
    <property type="entry name" value="Class_I_gatase-like"/>
</dbReference>
<dbReference type="Pfam" id="PF02016">
    <property type="entry name" value="Peptidase_S66"/>
    <property type="match status" value="1"/>
</dbReference>
<feature type="active site" description="Charge relay system" evidence="6">
    <location>
        <position position="275"/>
    </location>
</feature>
<keyword evidence="4" id="KW-0378">Hydrolase</keyword>
<dbReference type="OrthoDB" id="9807329at2"/>
<dbReference type="Gene3D" id="3.50.30.60">
    <property type="entry name" value="LD-carboxypeptidase A C-terminal domain-like"/>
    <property type="match status" value="1"/>
</dbReference>
<dbReference type="RefSeq" id="WP_039254750.1">
    <property type="nucleotide sequence ID" value="NZ_JENJ01000021.1"/>
</dbReference>
<dbReference type="Proteomes" id="UP000030012">
    <property type="component" value="Unassembled WGS sequence"/>
</dbReference>
<evidence type="ECO:0000256" key="4">
    <source>
        <dbReference type="ARBA" id="ARBA00022801"/>
    </source>
</evidence>
<dbReference type="PIRSF" id="PIRSF028757">
    <property type="entry name" value="LD-carboxypeptidase"/>
    <property type="match status" value="1"/>
</dbReference>
<dbReference type="PANTHER" id="PTHR30237">
    <property type="entry name" value="MURAMOYLTETRAPEPTIDE CARBOXYPEPTIDASE"/>
    <property type="match status" value="1"/>
</dbReference>
<organism evidence="9 10">
    <name type="scientific">Clostridium novyi A str. 4552</name>
    <dbReference type="NCBI Taxonomy" id="1444289"/>
    <lineage>
        <taxon>Bacteria</taxon>
        <taxon>Bacillati</taxon>
        <taxon>Bacillota</taxon>
        <taxon>Clostridia</taxon>
        <taxon>Eubacteriales</taxon>
        <taxon>Clostridiaceae</taxon>
        <taxon>Clostridium</taxon>
    </lineage>
</organism>
<dbReference type="CDD" id="cd07025">
    <property type="entry name" value="Peptidase_S66"/>
    <property type="match status" value="1"/>
</dbReference>
<evidence type="ECO:0000256" key="3">
    <source>
        <dbReference type="ARBA" id="ARBA00022670"/>
    </source>
</evidence>
<dbReference type="GO" id="GO:0004180">
    <property type="term" value="F:carboxypeptidase activity"/>
    <property type="evidence" value="ECO:0007669"/>
    <property type="project" value="UniProtKB-KW"/>
</dbReference>
<protein>
    <submittedName>
        <fullName evidence="9">Peptidase S66</fullName>
    </submittedName>
</protein>
<dbReference type="InterPro" id="IPR040921">
    <property type="entry name" value="Peptidase_S66C"/>
</dbReference>
<dbReference type="Gene3D" id="3.40.50.10740">
    <property type="entry name" value="Class I glutamine amidotransferase-like"/>
    <property type="match status" value="1"/>
</dbReference>
<reference evidence="9 10" key="1">
    <citation type="submission" date="2014-01" db="EMBL/GenBank/DDBJ databases">
        <title>Plasmidome dynamics in the species complex Clostridium novyi sensu lato converts strains of independent lineages into distinctly different pathogens.</title>
        <authorList>
            <person name="Skarin H."/>
            <person name="Segerman B."/>
        </authorList>
    </citation>
    <scope>NUCLEOTIDE SEQUENCE [LARGE SCALE GENOMIC DNA]</scope>
    <source>
        <strain evidence="9 10">4552</strain>
    </source>
</reference>
<dbReference type="SUPFAM" id="SSF52317">
    <property type="entry name" value="Class I glutamine amidotransferase-like"/>
    <property type="match status" value="1"/>
</dbReference>
<dbReference type="InterPro" id="IPR027478">
    <property type="entry name" value="LdcA_N"/>
</dbReference>
<keyword evidence="3" id="KW-0645">Protease</keyword>
<evidence type="ECO:0000256" key="2">
    <source>
        <dbReference type="ARBA" id="ARBA00022645"/>
    </source>
</evidence>
<dbReference type="GO" id="GO:0008236">
    <property type="term" value="F:serine-type peptidase activity"/>
    <property type="evidence" value="ECO:0007669"/>
    <property type="project" value="UniProtKB-KW"/>
</dbReference>
<dbReference type="InterPro" id="IPR040449">
    <property type="entry name" value="Peptidase_S66_N"/>
</dbReference>
<dbReference type="SUPFAM" id="SSF141986">
    <property type="entry name" value="LD-carboxypeptidase A C-terminal domain-like"/>
    <property type="match status" value="1"/>
</dbReference>
<accession>A0A0A0I6M3</accession>
<evidence type="ECO:0000259" key="7">
    <source>
        <dbReference type="Pfam" id="PF02016"/>
    </source>
</evidence>